<accession>A0ABP8J567</accession>
<sequence length="101" mass="11617">MNAPPLSASKKCPHCGQWSGHQQRPDDRCEHCHELLDPQGPRKEAEMKQAWKWEMPQIMLITIHPTDPWPLRMLKYAVRGGQMLFIATLSFIIWVVTVLAG</sequence>
<protein>
    <submittedName>
        <fullName evidence="3">Uncharacterized protein</fullName>
    </submittedName>
</protein>
<comment type="caution">
    <text evidence="3">The sequence shown here is derived from an EMBL/GenBank/DDBJ whole genome shotgun (WGS) entry which is preliminary data.</text>
</comment>
<evidence type="ECO:0000256" key="2">
    <source>
        <dbReference type="SAM" id="Phobius"/>
    </source>
</evidence>
<keyword evidence="4" id="KW-1185">Reference proteome</keyword>
<gene>
    <name evidence="3" type="ORF">GCM10023186_28390</name>
</gene>
<dbReference type="EMBL" id="BAABHA010000010">
    <property type="protein sequence ID" value="GAA4385234.1"/>
    <property type="molecule type" value="Genomic_DNA"/>
</dbReference>
<dbReference type="Proteomes" id="UP001500454">
    <property type="component" value="Unassembled WGS sequence"/>
</dbReference>
<name>A0ABP8J567_9BACT</name>
<feature type="region of interest" description="Disordered" evidence="1">
    <location>
        <begin position="1"/>
        <end position="26"/>
    </location>
</feature>
<feature type="transmembrane region" description="Helical" evidence="2">
    <location>
        <begin position="82"/>
        <end position="100"/>
    </location>
</feature>
<evidence type="ECO:0000313" key="3">
    <source>
        <dbReference type="EMBL" id="GAA4385234.1"/>
    </source>
</evidence>
<organism evidence="3 4">
    <name type="scientific">Hymenobacter koreensis</name>
    <dbReference type="NCBI Taxonomy" id="1084523"/>
    <lineage>
        <taxon>Bacteria</taxon>
        <taxon>Pseudomonadati</taxon>
        <taxon>Bacteroidota</taxon>
        <taxon>Cytophagia</taxon>
        <taxon>Cytophagales</taxon>
        <taxon>Hymenobacteraceae</taxon>
        <taxon>Hymenobacter</taxon>
    </lineage>
</organism>
<evidence type="ECO:0000256" key="1">
    <source>
        <dbReference type="SAM" id="MobiDB-lite"/>
    </source>
</evidence>
<keyword evidence="2" id="KW-1133">Transmembrane helix</keyword>
<keyword evidence="2" id="KW-0812">Transmembrane</keyword>
<evidence type="ECO:0000313" key="4">
    <source>
        <dbReference type="Proteomes" id="UP001500454"/>
    </source>
</evidence>
<dbReference type="RefSeq" id="WP_345225285.1">
    <property type="nucleotide sequence ID" value="NZ_BAABHA010000010.1"/>
</dbReference>
<reference evidence="4" key="1">
    <citation type="journal article" date="2019" name="Int. J. Syst. Evol. Microbiol.">
        <title>The Global Catalogue of Microorganisms (GCM) 10K type strain sequencing project: providing services to taxonomists for standard genome sequencing and annotation.</title>
        <authorList>
            <consortium name="The Broad Institute Genomics Platform"/>
            <consortium name="The Broad Institute Genome Sequencing Center for Infectious Disease"/>
            <person name="Wu L."/>
            <person name="Ma J."/>
        </authorList>
    </citation>
    <scope>NUCLEOTIDE SEQUENCE [LARGE SCALE GENOMIC DNA]</scope>
    <source>
        <strain evidence="4">JCM 17924</strain>
    </source>
</reference>
<proteinExistence type="predicted"/>
<keyword evidence="2" id="KW-0472">Membrane</keyword>